<name>A0A916N0D3_9BURK</name>
<dbReference type="InterPro" id="IPR033469">
    <property type="entry name" value="CYTH-like_dom_sf"/>
</dbReference>
<evidence type="ECO:0000259" key="1">
    <source>
        <dbReference type="PROSITE" id="PS51707"/>
    </source>
</evidence>
<accession>A0A916N0D3</accession>
<dbReference type="Proteomes" id="UP000672934">
    <property type="component" value="Unassembled WGS sequence"/>
</dbReference>
<proteinExistence type="predicted"/>
<comment type="caution">
    <text evidence="2">The sequence shown here is derived from an EMBL/GenBank/DDBJ whole genome shotgun (WGS) entry which is preliminary data.</text>
</comment>
<protein>
    <recommendedName>
        <fullName evidence="1">CYTH domain-containing protein</fullName>
    </recommendedName>
</protein>
<dbReference type="Gene3D" id="2.40.320.10">
    <property type="entry name" value="Hypothetical Protein Pfu-838710-001"/>
    <property type="match status" value="1"/>
</dbReference>
<evidence type="ECO:0000313" key="2">
    <source>
        <dbReference type="EMBL" id="CAG2156231.1"/>
    </source>
</evidence>
<sequence>MARNVEIKARLDSIDAIEPHVAALATGGPERIEQDDTFFPCPNGRLKLRAFSADRGELIFYARYDQAGPKESFYILSPTASPDTLRALLVAAHGEAGRVRKVRTLYLVGRTRVHLDRVEGLGEFLELEVVLADNENVAAGVAEAHGLLDQLGVGAGALLEGAYVDLLRAAQTTPARSGA</sequence>
<dbReference type="CDD" id="cd07890">
    <property type="entry name" value="CYTH-like_AC_IV-like"/>
    <property type="match status" value="1"/>
</dbReference>
<keyword evidence="3" id="KW-1185">Reference proteome</keyword>
<feature type="domain" description="CYTH" evidence="1">
    <location>
        <begin position="2"/>
        <end position="169"/>
    </location>
</feature>
<dbReference type="InterPro" id="IPR008173">
    <property type="entry name" value="Adenylyl_cyclase_CyaB"/>
</dbReference>
<dbReference type="EMBL" id="CAJPUY010000028">
    <property type="protein sequence ID" value="CAG2156231.1"/>
    <property type="molecule type" value="Genomic_DNA"/>
</dbReference>
<dbReference type="PANTHER" id="PTHR21028">
    <property type="entry name" value="SI:CH211-156B7.4"/>
    <property type="match status" value="1"/>
</dbReference>
<dbReference type="PANTHER" id="PTHR21028:SF2">
    <property type="entry name" value="CYTH DOMAIN-CONTAINING PROTEIN"/>
    <property type="match status" value="1"/>
</dbReference>
<dbReference type="RefSeq" id="WP_211950481.1">
    <property type="nucleotide sequence ID" value="NZ_CAJPUY010000028.1"/>
</dbReference>
<reference evidence="2" key="1">
    <citation type="submission" date="2021-03" db="EMBL/GenBank/DDBJ databases">
        <authorList>
            <person name="Peeters C."/>
        </authorList>
    </citation>
    <scope>NUCLEOTIDE SEQUENCE</scope>
    <source>
        <strain evidence="2">LMG 31506</strain>
    </source>
</reference>
<organism evidence="2 3">
    <name type="scientific">Cupriavidus yeoncheonensis</name>
    <dbReference type="NCBI Taxonomy" id="1462994"/>
    <lineage>
        <taxon>Bacteria</taxon>
        <taxon>Pseudomonadati</taxon>
        <taxon>Pseudomonadota</taxon>
        <taxon>Betaproteobacteria</taxon>
        <taxon>Burkholderiales</taxon>
        <taxon>Burkholderiaceae</taxon>
        <taxon>Cupriavidus</taxon>
    </lineage>
</organism>
<dbReference type="SMART" id="SM01118">
    <property type="entry name" value="CYTH"/>
    <property type="match status" value="1"/>
</dbReference>
<dbReference type="SUPFAM" id="SSF55154">
    <property type="entry name" value="CYTH-like phosphatases"/>
    <property type="match status" value="1"/>
</dbReference>
<dbReference type="InterPro" id="IPR023577">
    <property type="entry name" value="CYTH_domain"/>
</dbReference>
<evidence type="ECO:0000313" key="3">
    <source>
        <dbReference type="Proteomes" id="UP000672934"/>
    </source>
</evidence>
<dbReference type="AlphaFoldDB" id="A0A916N0D3"/>
<gene>
    <name evidence="2" type="ORF">LMG31506_05639</name>
</gene>
<dbReference type="Pfam" id="PF01928">
    <property type="entry name" value="CYTH"/>
    <property type="match status" value="1"/>
</dbReference>
<dbReference type="PROSITE" id="PS51707">
    <property type="entry name" value="CYTH"/>
    <property type="match status" value="1"/>
</dbReference>